<keyword evidence="3" id="KW-1185">Reference proteome</keyword>
<dbReference type="Proteomes" id="UP000011910">
    <property type="component" value="Unassembled WGS sequence"/>
</dbReference>
<dbReference type="STRING" id="1279009.ADICEAN_02466"/>
<name>M7N169_9BACT</name>
<sequence>MKNALLGMALFIGAFGVANAQQAAAQQGNPMTEWNWGDNKPKAQEKNALYNDSYKMGQHREAANALHWLLVNTPNLNPAIYINGVEIYDELANSAQDKAKKVVYQDSVLTLFDLRQKHFGGEADIAERKAYYAYKYYINDKTRLPMVYESLKRTADLNKENMSYANAVAFMVAMQRYKTANPKALTDDQALDYYDMIVQSLDKAQEQYPDQAENITKYKASVDDLLVKTVNVDCKFVEQNFGPRMKQNPNDVDAAKKVFKLLRAGNCSDSPLYMASLKTIYNNEKTFEMARYLYERSAKEGNSADANRYMADAISMAKTPADKGKLILEQAVSAANRGAKSEARSLAYKAIESDPSSASRAYSLIGNLYFSSNECYQQQDIVQDRAIFLAAYDMYQKAGDSNGMAKAKAQFPSKAELFDQNKQAGEPIRVGCWIGESTTLRTRD</sequence>
<evidence type="ECO:0000256" key="1">
    <source>
        <dbReference type="SAM" id="SignalP"/>
    </source>
</evidence>
<accession>M7N169</accession>
<keyword evidence="1" id="KW-0732">Signal</keyword>
<evidence type="ECO:0008006" key="4">
    <source>
        <dbReference type="Google" id="ProtNLM"/>
    </source>
</evidence>
<evidence type="ECO:0000313" key="3">
    <source>
        <dbReference type="Proteomes" id="UP000011910"/>
    </source>
</evidence>
<dbReference type="eggNOG" id="COG0457">
    <property type="taxonomic scope" value="Bacteria"/>
</dbReference>
<comment type="caution">
    <text evidence="2">The sequence shown here is derived from an EMBL/GenBank/DDBJ whole genome shotgun (WGS) entry which is preliminary data.</text>
</comment>
<reference evidence="2 3" key="1">
    <citation type="journal article" date="2013" name="Genome Announc.">
        <title>Draft Genome Sequence of Cesiribacter andamanensis Strain AMV16T, Isolated from a Soil Sample from a Mud Volcano in the Andaman Islands, India.</title>
        <authorList>
            <person name="Shivaji S."/>
            <person name="Ara S."/>
            <person name="Begum Z."/>
            <person name="Srinivas T.N."/>
            <person name="Singh A."/>
            <person name="Kumar Pinnaka A."/>
        </authorList>
    </citation>
    <scope>NUCLEOTIDE SEQUENCE [LARGE SCALE GENOMIC DNA]</scope>
    <source>
        <strain evidence="2 3">AMV16</strain>
    </source>
</reference>
<protein>
    <recommendedName>
        <fullName evidence="4">Tetratricopeptide repeat protein</fullName>
    </recommendedName>
</protein>
<dbReference type="AlphaFoldDB" id="M7N169"/>
<evidence type="ECO:0000313" key="2">
    <source>
        <dbReference type="EMBL" id="EMR02423.1"/>
    </source>
</evidence>
<organism evidence="2 3">
    <name type="scientific">Cesiribacter andamanensis AMV16</name>
    <dbReference type="NCBI Taxonomy" id="1279009"/>
    <lineage>
        <taxon>Bacteria</taxon>
        <taxon>Pseudomonadati</taxon>
        <taxon>Bacteroidota</taxon>
        <taxon>Cytophagia</taxon>
        <taxon>Cytophagales</taxon>
        <taxon>Cesiribacteraceae</taxon>
        <taxon>Cesiribacter</taxon>
    </lineage>
</organism>
<gene>
    <name evidence="2" type="ORF">ADICEAN_02466</name>
</gene>
<feature type="signal peptide" evidence="1">
    <location>
        <begin position="1"/>
        <end position="20"/>
    </location>
</feature>
<feature type="chain" id="PRO_5004081968" description="Tetratricopeptide repeat protein" evidence="1">
    <location>
        <begin position="21"/>
        <end position="444"/>
    </location>
</feature>
<dbReference type="EMBL" id="AODQ01000059">
    <property type="protein sequence ID" value="EMR02423.1"/>
    <property type="molecule type" value="Genomic_DNA"/>
</dbReference>
<proteinExistence type="predicted"/>